<dbReference type="CDD" id="cd16917">
    <property type="entry name" value="HATPase_UhpB-NarQ-NarX-like"/>
    <property type="match status" value="1"/>
</dbReference>
<dbReference type="STRING" id="1391627.SAMN05216464_109162"/>
<keyword evidence="9" id="KW-0812">Transmembrane</keyword>
<dbReference type="InterPro" id="IPR011712">
    <property type="entry name" value="Sig_transdc_His_kin_sub3_dim/P"/>
</dbReference>
<proteinExistence type="predicted"/>
<organism evidence="12 13">
    <name type="scientific">Mucilaginibacter pineti</name>
    <dbReference type="NCBI Taxonomy" id="1391627"/>
    <lineage>
        <taxon>Bacteria</taxon>
        <taxon>Pseudomonadati</taxon>
        <taxon>Bacteroidota</taxon>
        <taxon>Sphingobacteriia</taxon>
        <taxon>Sphingobacteriales</taxon>
        <taxon>Sphingobacteriaceae</taxon>
        <taxon>Mucilaginibacter</taxon>
    </lineage>
</organism>
<feature type="domain" description="Signal transduction histidine kinase subgroup 3 dimerisation and phosphoacceptor" evidence="11">
    <location>
        <begin position="69"/>
        <end position="125"/>
    </location>
</feature>
<keyword evidence="8" id="KW-0902">Two-component regulatory system</keyword>
<protein>
    <recommendedName>
        <fullName evidence="2">histidine kinase</fullName>
        <ecNumber evidence="2">2.7.13.3</ecNumber>
    </recommendedName>
</protein>
<evidence type="ECO:0000256" key="9">
    <source>
        <dbReference type="SAM" id="Phobius"/>
    </source>
</evidence>
<dbReference type="GO" id="GO:0000155">
    <property type="term" value="F:phosphorelay sensor kinase activity"/>
    <property type="evidence" value="ECO:0007669"/>
    <property type="project" value="InterPro"/>
</dbReference>
<dbReference type="EC" id="2.7.13.3" evidence="2"/>
<dbReference type="GO" id="GO:0005524">
    <property type="term" value="F:ATP binding"/>
    <property type="evidence" value="ECO:0007669"/>
    <property type="project" value="UniProtKB-KW"/>
</dbReference>
<name>A0A1G7FQH1_9SPHI</name>
<feature type="transmembrane region" description="Helical" evidence="9">
    <location>
        <begin position="12"/>
        <end position="33"/>
    </location>
</feature>
<evidence type="ECO:0000313" key="13">
    <source>
        <dbReference type="Proteomes" id="UP000199072"/>
    </source>
</evidence>
<dbReference type="GO" id="GO:0016020">
    <property type="term" value="C:membrane"/>
    <property type="evidence" value="ECO:0007669"/>
    <property type="project" value="InterPro"/>
</dbReference>
<dbReference type="GO" id="GO:0046983">
    <property type="term" value="F:protein dimerization activity"/>
    <property type="evidence" value="ECO:0007669"/>
    <property type="project" value="InterPro"/>
</dbReference>
<dbReference type="EMBL" id="FNAI01000009">
    <property type="protein sequence ID" value="SDE78009.1"/>
    <property type="molecule type" value="Genomic_DNA"/>
</dbReference>
<evidence type="ECO:0000256" key="5">
    <source>
        <dbReference type="ARBA" id="ARBA00022741"/>
    </source>
</evidence>
<dbReference type="OrthoDB" id="5401121at2"/>
<dbReference type="InterPro" id="IPR036890">
    <property type="entry name" value="HATPase_C_sf"/>
</dbReference>
<keyword evidence="3" id="KW-0597">Phosphoprotein</keyword>
<dbReference type="AlphaFoldDB" id="A0A1G7FQH1"/>
<gene>
    <name evidence="12" type="ORF">SAMN05216464_109162</name>
</gene>
<dbReference type="Pfam" id="PF02518">
    <property type="entry name" value="HATPase_c"/>
    <property type="match status" value="1"/>
</dbReference>
<dbReference type="PANTHER" id="PTHR24421">
    <property type="entry name" value="NITRATE/NITRITE SENSOR PROTEIN NARX-RELATED"/>
    <property type="match status" value="1"/>
</dbReference>
<evidence type="ECO:0000256" key="2">
    <source>
        <dbReference type="ARBA" id="ARBA00012438"/>
    </source>
</evidence>
<evidence type="ECO:0000256" key="1">
    <source>
        <dbReference type="ARBA" id="ARBA00000085"/>
    </source>
</evidence>
<feature type="domain" description="Histidine kinase/HSP90-like ATPase" evidence="10">
    <location>
        <begin position="173"/>
        <end position="259"/>
    </location>
</feature>
<keyword evidence="7" id="KW-0067">ATP-binding</keyword>
<evidence type="ECO:0000256" key="7">
    <source>
        <dbReference type="ARBA" id="ARBA00022840"/>
    </source>
</evidence>
<sequence length="277" mass="30764">MLFQDEQVILIIIAGTAFLLLLGFFMVGFLLMFQKKQNKNRLEKAELKASFKQELLKTRIEIQEQTLNDVSREMHDNITQVLSFVKLNLGMLGNTVDDTVKAKINDNRELISQTINDVRNLSKSLSFEHISAQGLVKTLESEATRINKSGLIQMELLVNGDAYSLGEQAELVFFRIFQEALNNVLKHANAANFKIGLHYQPQMFNLTIEDDGIGFQPEKLTDKSGSGLRNITNRAALIGAQAVITSAPHKGCLITLSLDPLTNENYADGTHSNSPGG</sequence>
<keyword evidence="9" id="KW-1133">Transmembrane helix</keyword>
<evidence type="ECO:0000256" key="3">
    <source>
        <dbReference type="ARBA" id="ARBA00022553"/>
    </source>
</evidence>
<dbReference type="InterPro" id="IPR050482">
    <property type="entry name" value="Sensor_HK_TwoCompSys"/>
</dbReference>
<evidence type="ECO:0000259" key="10">
    <source>
        <dbReference type="Pfam" id="PF02518"/>
    </source>
</evidence>
<dbReference type="InterPro" id="IPR003594">
    <property type="entry name" value="HATPase_dom"/>
</dbReference>
<dbReference type="Gene3D" id="3.30.565.10">
    <property type="entry name" value="Histidine kinase-like ATPase, C-terminal domain"/>
    <property type="match status" value="1"/>
</dbReference>
<dbReference type="Gene3D" id="1.20.5.1930">
    <property type="match status" value="1"/>
</dbReference>
<evidence type="ECO:0000256" key="4">
    <source>
        <dbReference type="ARBA" id="ARBA00022679"/>
    </source>
</evidence>
<reference evidence="12 13" key="1">
    <citation type="submission" date="2016-10" db="EMBL/GenBank/DDBJ databases">
        <authorList>
            <person name="de Groot N.N."/>
        </authorList>
    </citation>
    <scope>NUCLEOTIDE SEQUENCE [LARGE SCALE GENOMIC DNA]</scope>
    <source>
        <strain evidence="12 13">47C3B</strain>
    </source>
</reference>
<dbReference type="Proteomes" id="UP000199072">
    <property type="component" value="Unassembled WGS sequence"/>
</dbReference>
<keyword evidence="5" id="KW-0547">Nucleotide-binding</keyword>
<dbReference type="PANTHER" id="PTHR24421:SF10">
    <property type="entry name" value="NITRATE_NITRITE SENSOR PROTEIN NARQ"/>
    <property type="match status" value="1"/>
</dbReference>
<evidence type="ECO:0000256" key="6">
    <source>
        <dbReference type="ARBA" id="ARBA00022777"/>
    </source>
</evidence>
<dbReference type="SUPFAM" id="SSF55874">
    <property type="entry name" value="ATPase domain of HSP90 chaperone/DNA topoisomerase II/histidine kinase"/>
    <property type="match status" value="1"/>
</dbReference>
<evidence type="ECO:0000256" key="8">
    <source>
        <dbReference type="ARBA" id="ARBA00023012"/>
    </source>
</evidence>
<keyword evidence="4" id="KW-0808">Transferase</keyword>
<keyword evidence="6 12" id="KW-0418">Kinase</keyword>
<keyword evidence="13" id="KW-1185">Reference proteome</keyword>
<accession>A0A1G7FQH1</accession>
<evidence type="ECO:0000313" key="12">
    <source>
        <dbReference type="EMBL" id="SDE78009.1"/>
    </source>
</evidence>
<dbReference type="Pfam" id="PF07730">
    <property type="entry name" value="HisKA_3"/>
    <property type="match status" value="1"/>
</dbReference>
<dbReference type="RefSeq" id="WP_091151536.1">
    <property type="nucleotide sequence ID" value="NZ_FNAI01000009.1"/>
</dbReference>
<keyword evidence="9" id="KW-0472">Membrane</keyword>
<evidence type="ECO:0000259" key="11">
    <source>
        <dbReference type="Pfam" id="PF07730"/>
    </source>
</evidence>
<comment type="catalytic activity">
    <reaction evidence="1">
        <text>ATP + protein L-histidine = ADP + protein N-phospho-L-histidine.</text>
        <dbReference type="EC" id="2.7.13.3"/>
    </reaction>
</comment>